<dbReference type="EMBL" id="CP111014">
    <property type="protein sequence ID" value="WAR00276.1"/>
    <property type="molecule type" value="Genomic_DNA"/>
</dbReference>
<dbReference type="Gene3D" id="3.10.20.90">
    <property type="entry name" value="Phosphatidylinositol 3-kinase Catalytic Subunit, Chain A, domain 1"/>
    <property type="match status" value="1"/>
</dbReference>
<dbReference type="SUPFAM" id="SSF54236">
    <property type="entry name" value="Ubiquitin-like"/>
    <property type="match status" value="1"/>
</dbReference>
<dbReference type="PROSITE" id="PS50057">
    <property type="entry name" value="FERM_3"/>
    <property type="match status" value="1"/>
</dbReference>
<dbReference type="CDD" id="cd14473">
    <property type="entry name" value="FERM_B-lobe"/>
    <property type="match status" value="1"/>
</dbReference>
<organism evidence="2 3">
    <name type="scientific">Mya arenaria</name>
    <name type="common">Soft-shell clam</name>
    <dbReference type="NCBI Taxonomy" id="6604"/>
    <lineage>
        <taxon>Eukaryota</taxon>
        <taxon>Metazoa</taxon>
        <taxon>Spiralia</taxon>
        <taxon>Lophotrochozoa</taxon>
        <taxon>Mollusca</taxon>
        <taxon>Bivalvia</taxon>
        <taxon>Autobranchia</taxon>
        <taxon>Heteroconchia</taxon>
        <taxon>Euheterodonta</taxon>
        <taxon>Imparidentia</taxon>
        <taxon>Neoheterodontei</taxon>
        <taxon>Myida</taxon>
        <taxon>Myoidea</taxon>
        <taxon>Myidae</taxon>
        <taxon>Mya</taxon>
    </lineage>
</organism>
<dbReference type="InterPro" id="IPR019749">
    <property type="entry name" value="Band_41_domain"/>
</dbReference>
<dbReference type="Pfam" id="PF00373">
    <property type="entry name" value="FERM_M"/>
    <property type="match status" value="1"/>
</dbReference>
<keyword evidence="3" id="KW-1185">Reference proteome</keyword>
<dbReference type="InterPro" id="IPR014352">
    <property type="entry name" value="FERM/acyl-CoA-bd_prot_sf"/>
</dbReference>
<evidence type="ECO:0000313" key="3">
    <source>
        <dbReference type="Proteomes" id="UP001164746"/>
    </source>
</evidence>
<protein>
    <submittedName>
        <fullName evidence="2">E41L3-like protein</fullName>
    </submittedName>
</protein>
<feature type="domain" description="FERM" evidence="1">
    <location>
        <begin position="176"/>
        <end position="465"/>
    </location>
</feature>
<dbReference type="InterPro" id="IPR029071">
    <property type="entry name" value="Ubiquitin-like_domsf"/>
</dbReference>
<dbReference type="SMART" id="SM00295">
    <property type="entry name" value="B41"/>
    <property type="match status" value="1"/>
</dbReference>
<dbReference type="Pfam" id="PF09380">
    <property type="entry name" value="FERM_C"/>
    <property type="match status" value="1"/>
</dbReference>
<dbReference type="PRINTS" id="PR00935">
    <property type="entry name" value="BAND41"/>
</dbReference>
<dbReference type="InterPro" id="IPR035963">
    <property type="entry name" value="FERM_2"/>
</dbReference>
<dbReference type="InterPro" id="IPR019748">
    <property type="entry name" value="FERM_central"/>
</dbReference>
<dbReference type="SMART" id="SM01196">
    <property type="entry name" value="FERM_C"/>
    <property type="match status" value="1"/>
</dbReference>
<name>A0ABY7DUD7_MYAAR</name>
<dbReference type="PANTHER" id="PTHR23280">
    <property type="entry name" value="4.1 G PROTEIN"/>
    <property type="match status" value="1"/>
</dbReference>
<evidence type="ECO:0000259" key="1">
    <source>
        <dbReference type="PROSITE" id="PS50057"/>
    </source>
</evidence>
<dbReference type="SUPFAM" id="SSF47031">
    <property type="entry name" value="Second domain of FERM"/>
    <property type="match status" value="1"/>
</dbReference>
<accession>A0ABY7DUD7</accession>
<dbReference type="InterPro" id="IPR019747">
    <property type="entry name" value="FERM_CS"/>
</dbReference>
<dbReference type="PANTHER" id="PTHR23280:SF21">
    <property type="entry name" value="PROTEIN 4.1 HOMOLOG"/>
    <property type="match status" value="1"/>
</dbReference>
<dbReference type="PROSITE" id="PS00660">
    <property type="entry name" value="FERM_1"/>
    <property type="match status" value="1"/>
</dbReference>
<evidence type="ECO:0000313" key="2">
    <source>
        <dbReference type="EMBL" id="WAR00276.1"/>
    </source>
</evidence>
<dbReference type="Proteomes" id="UP001164746">
    <property type="component" value="Chromosome 3"/>
</dbReference>
<proteinExistence type="predicted"/>
<gene>
    <name evidence="2" type="ORF">MAR_024648</name>
</gene>
<dbReference type="InterPro" id="IPR018980">
    <property type="entry name" value="FERM_PH-like_C"/>
</dbReference>
<dbReference type="Pfam" id="PF09379">
    <property type="entry name" value="FERM_N"/>
    <property type="match status" value="1"/>
</dbReference>
<sequence length="465" mass="52821">MEREGTSQGQHAEVVDQGHEIDTIERRIVDLAQEKEDDQEAGSDIIWTLNEGGFHLAVGWRTGQFAGAHSSGFPISDGLTSGVDLVGDHSEEFWSSPTTLCEFLADFGVFGKLDIIVGLILHDDGFKVNVVTNLELGHIDVRLPGQSLAGIKSTRDRMEPEPQPRKIMAVRSARQVPVRVRLLDDDTFNDSVDKRGIGWVLFDKVCEHLNIIEKDYFGLNYKTADGEQNWLNNDKKIAKQMKGQNWNFSFEVKFYPADPAQLAEDLTRYQLCLQIRRDIVNEKLPCSFVTYTLLGSYTAQSELGDYDPEEFGSGYKYLKDIQFAPHQDKELLIKIAELHRQHKGQTPEESELKFLENAKKLALYGVELHPAKGLLVYKDKQQVNRFVWPKVLKMSYRRNKFFIKIRPGEFEEFASLIGSVNLNQQSMSASCHVSGLDSATRVEHSSSPDSLCPRREEMLHFSTEF</sequence>
<dbReference type="Gene3D" id="1.20.80.10">
    <property type="match status" value="1"/>
</dbReference>
<reference evidence="2" key="1">
    <citation type="submission" date="2022-11" db="EMBL/GenBank/DDBJ databases">
        <title>Centuries of genome instability and evolution in soft-shell clam transmissible cancer (bioRxiv).</title>
        <authorList>
            <person name="Hart S.F.M."/>
            <person name="Yonemitsu M.A."/>
            <person name="Giersch R.M."/>
            <person name="Beal B.F."/>
            <person name="Arriagada G."/>
            <person name="Davis B.W."/>
            <person name="Ostrander E.A."/>
            <person name="Goff S.P."/>
            <person name="Metzger M.J."/>
        </authorList>
    </citation>
    <scope>NUCLEOTIDE SEQUENCE</scope>
    <source>
        <strain evidence="2">MELC-2E11</strain>
        <tissue evidence="2">Siphon/mantle</tissue>
    </source>
</reference>
<dbReference type="SUPFAM" id="SSF50729">
    <property type="entry name" value="PH domain-like"/>
    <property type="match status" value="1"/>
</dbReference>
<dbReference type="InterPro" id="IPR000299">
    <property type="entry name" value="FERM_domain"/>
</dbReference>
<dbReference type="InterPro" id="IPR018979">
    <property type="entry name" value="FERM_N"/>
</dbReference>
<dbReference type="PROSITE" id="PS00661">
    <property type="entry name" value="FERM_2"/>
    <property type="match status" value="1"/>
</dbReference>
<dbReference type="InterPro" id="IPR011993">
    <property type="entry name" value="PH-like_dom_sf"/>
</dbReference>
<dbReference type="Gene3D" id="2.30.29.30">
    <property type="entry name" value="Pleckstrin-homology domain (PH domain)/Phosphotyrosine-binding domain (PTB)"/>
    <property type="match status" value="1"/>
</dbReference>